<dbReference type="KEGG" id="qsa:O6P43_005930"/>
<dbReference type="EMBL" id="JARAOO010000003">
    <property type="protein sequence ID" value="KAJ7976109.1"/>
    <property type="molecule type" value="Genomic_DNA"/>
</dbReference>
<gene>
    <name evidence="2" type="ORF">O6P43_005930</name>
</gene>
<dbReference type="Proteomes" id="UP001163823">
    <property type="component" value="Chromosome 3"/>
</dbReference>
<sequence>MTNLTTPPWGRNSESADKITTGNIEYPTTLVQVCKSKLPVRPANMLKTTYRKIEETTIQPSITPNWIFPASNWKRQKDMYRRIGPDKSESWYTTGFTRNGLSIDLVFLQIWSGCIPSSSSRGSSSSKLAEPPPPPMGPP</sequence>
<evidence type="ECO:0000256" key="1">
    <source>
        <dbReference type="SAM" id="MobiDB-lite"/>
    </source>
</evidence>
<dbReference type="AlphaFoldDB" id="A0AAD7Q785"/>
<comment type="caution">
    <text evidence="2">The sequence shown here is derived from an EMBL/GenBank/DDBJ whole genome shotgun (WGS) entry which is preliminary data.</text>
</comment>
<proteinExistence type="predicted"/>
<feature type="compositionally biased region" description="Low complexity" evidence="1">
    <location>
        <begin position="117"/>
        <end position="126"/>
    </location>
</feature>
<name>A0AAD7Q785_QUISA</name>
<feature type="compositionally biased region" description="Pro residues" evidence="1">
    <location>
        <begin position="130"/>
        <end position="139"/>
    </location>
</feature>
<evidence type="ECO:0000313" key="2">
    <source>
        <dbReference type="EMBL" id="KAJ7976109.1"/>
    </source>
</evidence>
<feature type="region of interest" description="Disordered" evidence="1">
    <location>
        <begin position="117"/>
        <end position="139"/>
    </location>
</feature>
<evidence type="ECO:0000313" key="3">
    <source>
        <dbReference type="Proteomes" id="UP001163823"/>
    </source>
</evidence>
<reference evidence="2" key="1">
    <citation type="journal article" date="2023" name="Science">
        <title>Elucidation of the pathway for biosynthesis of saponin adjuvants from the soapbark tree.</title>
        <authorList>
            <person name="Reed J."/>
            <person name="Orme A."/>
            <person name="El-Demerdash A."/>
            <person name="Owen C."/>
            <person name="Martin L.B.B."/>
            <person name="Misra R.C."/>
            <person name="Kikuchi S."/>
            <person name="Rejzek M."/>
            <person name="Martin A.C."/>
            <person name="Harkess A."/>
            <person name="Leebens-Mack J."/>
            <person name="Louveau T."/>
            <person name="Stephenson M.J."/>
            <person name="Osbourn A."/>
        </authorList>
    </citation>
    <scope>NUCLEOTIDE SEQUENCE</scope>
    <source>
        <strain evidence="2">S10</strain>
    </source>
</reference>
<keyword evidence="3" id="KW-1185">Reference proteome</keyword>
<accession>A0AAD7Q785</accession>
<organism evidence="2 3">
    <name type="scientific">Quillaja saponaria</name>
    <name type="common">Soap bark tree</name>
    <dbReference type="NCBI Taxonomy" id="32244"/>
    <lineage>
        <taxon>Eukaryota</taxon>
        <taxon>Viridiplantae</taxon>
        <taxon>Streptophyta</taxon>
        <taxon>Embryophyta</taxon>
        <taxon>Tracheophyta</taxon>
        <taxon>Spermatophyta</taxon>
        <taxon>Magnoliopsida</taxon>
        <taxon>eudicotyledons</taxon>
        <taxon>Gunneridae</taxon>
        <taxon>Pentapetalae</taxon>
        <taxon>rosids</taxon>
        <taxon>fabids</taxon>
        <taxon>Fabales</taxon>
        <taxon>Quillajaceae</taxon>
        <taxon>Quillaja</taxon>
    </lineage>
</organism>
<protein>
    <submittedName>
        <fullName evidence="2">Uncharacterized protein</fullName>
    </submittedName>
</protein>